<dbReference type="HAMAP" id="MF_00758">
    <property type="entry name" value="UPF0301"/>
    <property type="match status" value="1"/>
</dbReference>
<dbReference type="PANTHER" id="PTHR30327:SF1">
    <property type="entry name" value="UPF0301 PROTEIN YQGE"/>
    <property type="match status" value="1"/>
</dbReference>
<dbReference type="Pfam" id="PF02622">
    <property type="entry name" value="DUF179"/>
    <property type="match status" value="1"/>
</dbReference>
<dbReference type="EMBL" id="CP003123">
    <property type="protein sequence ID" value="AGF74252.1"/>
    <property type="molecule type" value="Genomic_DNA"/>
</dbReference>
<name>M1NXP8_BARAA</name>
<dbReference type="KEGG" id="baus:BAnh1_03700"/>
<evidence type="ECO:0000256" key="1">
    <source>
        <dbReference type="ARBA" id="ARBA00009600"/>
    </source>
</evidence>
<dbReference type="PANTHER" id="PTHR30327">
    <property type="entry name" value="UNCHARACTERIZED PROTEIN YQGE"/>
    <property type="match status" value="1"/>
</dbReference>
<dbReference type="OrthoDB" id="9807486at2"/>
<accession>M1NXP8</accession>
<evidence type="ECO:0000313" key="4">
    <source>
        <dbReference type="Proteomes" id="UP000011729"/>
    </source>
</evidence>
<proteinExistence type="inferred from homology"/>
<gene>
    <name evidence="3" type="ordered locus">BAnh1_03700</name>
</gene>
<dbReference type="HOGENOM" id="CLU_057596_1_0_5"/>
<reference evidence="3 4" key="1">
    <citation type="journal article" date="2013" name="PLoS Genet.">
        <title>A gene transfer agent and a dynamic repertoire of secretion systems hold the keys to the explosive radiation of the emerging pathogen Bartonella.</title>
        <authorList>
            <person name="Guy L."/>
            <person name="Nystedt B."/>
            <person name="Toft C."/>
            <person name="Zaremba-Niedzwiedzka K."/>
            <person name="Berglund E.C."/>
            <person name="Granberg F."/>
            <person name="Naslund K."/>
            <person name="Eriksson A.S."/>
            <person name="Andersson S.G."/>
        </authorList>
    </citation>
    <scope>NUCLEOTIDE SEQUENCE [LARGE SCALE GENOMIC DNA]</scope>
    <source>
        <strain evidence="3 4">Aust/NH1</strain>
    </source>
</reference>
<dbReference type="AlphaFoldDB" id="M1NXP8"/>
<keyword evidence="4" id="KW-1185">Reference proteome</keyword>
<dbReference type="RefSeq" id="WP_015397760.1">
    <property type="nucleotide sequence ID" value="NC_020300.1"/>
</dbReference>
<dbReference type="eggNOG" id="COG1678">
    <property type="taxonomic scope" value="Bacteria"/>
</dbReference>
<dbReference type="PATRIC" id="fig|1094489.3.peg.457"/>
<dbReference type="InterPro" id="IPR003774">
    <property type="entry name" value="AlgH-like"/>
</dbReference>
<dbReference type="Gene3D" id="3.40.1740.10">
    <property type="entry name" value="VC0467-like"/>
    <property type="match status" value="1"/>
</dbReference>
<dbReference type="SUPFAM" id="SSF143456">
    <property type="entry name" value="VC0467-like"/>
    <property type="match status" value="1"/>
</dbReference>
<dbReference type="NCBIfam" id="NF001268">
    <property type="entry name" value="PRK00228.1-4"/>
    <property type="match status" value="1"/>
</dbReference>
<dbReference type="GO" id="GO:0005829">
    <property type="term" value="C:cytosol"/>
    <property type="evidence" value="ECO:0007669"/>
    <property type="project" value="TreeGrafter"/>
</dbReference>
<comment type="similarity">
    <text evidence="1 2">Belongs to the UPF0301 (AlgH) family.</text>
</comment>
<dbReference type="STRING" id="1094489.BAnh1_03700"/>
<protein>
    <recommendedName>
        <fullName evidence="2">UPF0301 protein BAnh1_03700</fullName>
    </recommendedName>
</protein>
<evidence type="ECO:0000313" key="3">
    <source>
        <dbReference type="EMBL" id="AGF74252.1"/>
    </source>
</evidence>
<organism evidence="3 4">
    <name type="scientific">Bartonella australis (strain Aust/NH1)</name>
    <dbReference type="NCBI Taxonomy" id="1094489"/>
    <lineage>
        <taxon>Bacteria</taxon>
        <taxon>Pseudomonadati</taxon>
        <taxon>Pseudomonadota</taxon>
        <taxon>Alphaproteobacteria</taxon>
        <taxon>Hyphomicrobiales</taxon>
        <taxon>Bartonellaceae</taxon>
        <taxon>Bartonella</taxon>
    </lineage>
</organism>
<sequence>MKQGGGFLNGQLLIAMPEMSDKRFIRSVIYICAHSDAGAMGVILNQPHDIDFPELLFQLGVISQPQKKYLSEPIKKFPVRYGGPVDTSRGFVIHSDDYICETTISVTDKICLTATIDILKAISCEQGPQHALIALGYAGWKAGQLEMEISANGWLTSPTSPSFLFESDISSKYDESLTRMGINPAYLVSEIGHA</sequence>
<dbReference type="Proteomes" id="UP000011729">
    <property type="component" value="Chromosome"/>
</dbReference>
<evidence type="ECO:0000256" key="2">
    <source>
        <dbReference type="HAMAP-Rule" id="MF_00758"/>
    </source>
</evidence>